<dbReference type="AlphaFoldDB" id="E3N9K3"/>
<accession>E3N9K3</accession>
<name>E3N9K3_CAERE</name>
<protein>
    <submittedName>
        <fullName evidence="1">Uncharacterized protein</fullName>
    </submittedName>
</protein>
<gene>
    <name evidence="1" type="ORF">CRE_01300</name>
</gene>
<dbReference type="InParanoid" id="E3N9K3"/>
<organism evidence="2">
    <name type="scientific">Caenorhabditis remanei</name>
    <name type="common">Caenorhabditis vulgaris</name>
    <dbReference type="NCBI Taxonomy" id="31234"/>
    <lineage>
        <taxon>Eukaryota</taxon>
        <taxon>Metazoa</taxon>
        <taxon>Ecdysozoa</taxon>
        <taxon>Nematoda</taxon>
        <taxon>Chromadorea</taxon>
        <taxon>Rhabditida</taxon>
        <taxon>Rhabditina</taxon>
        <taxon>Rhabditomorpha</taxon>
        <taxon>Rhabditoidea</taxon>
        <taxon>Rhabditidae</taxon>
        <taxon>Peloderinae</taxon>
        <taxon>Caenorhabditis</taxon>
    </lineage>
</organism>
<dbReference type="EMBL" id="DS268567">
    <property type="protein sequence ID" value="EFO90407.1"/>
    <property type="molecule type" value="Genomic_DNA"/>
</dbReference>
<reference evidence="1" key="1">
    <citation type="submission" date="2007-07" db="EMBL/GenBank/DDBJ databases">
        <title>PCAP assembly of the Caenorhabditis remanei genome.</title>
        <authorList>
            <consortium name="The Caenorhabditis remanei Sequencing Consortium"/>
            <person name="Wilson R.K."/>
        </authorList>
    </citation>
    <scope>NUCLEOTIDE SEQUENCE [LARGE SCALE GENOMIC DNA]</scope>
    <source>
        <strain evidence="1">PB4641</strain>
    </source>
</reference>
<dbReference type="Proteomes" id="UP000008281">
    <property type="component" value="Unassembled WGS sequence"/>
</dbReference>
<keyword evidence="2" id="KW-1185">Reference proteome</keyword>
<dbReference type="HOGENOM" id="CLU_3034387_0_0_1"/>
<evidence type="ECO:0000313" key="2">
    <source>
        <dbReference type="Proteomes" id="UP000008281"/>
    </source>
</evidence>
<evidence type="ECO:0000313" key="1">
    <source>
        <dbReference type="EMBL" id="EFO90407.1"/>
    </source>
</evidence>
<proteinExistence type="predicted"/>
<sequence>MNPADAIACSSQDPQVQVLKAMLLVEKQQHNITKSQLFTCQAEKQHVEQENTCSL</sequence>